<feature type="compositionally biased region" description="Polar residues" evidence="5">
    <location>
        <begin position="81"/>
        <end position="97"/>
    </location>
</feature>
<evidence type="ECO:0000256" key="4">
    <source>
        <dbReference type="PROSITE-ProRule" id="PRU00473"/>
    </source>
</evidence>
<evidence type="ECO:0000256" key="2">
    <source>
        <dbReference type="ARBA" id="ARBA00023136"/>
    </source>
</evidence>
<dbReference type="EMBL" id="VATY01000006">
    <property type="protein sequence ID" value="TMM52226.1"/>
    <property type="molecule type" value="Genomic_DNA"/>
</dbReference>
<feature type="compositionally biased region" description="Basic and acidic residues" evidence="5">
    <location>
        <begin position="46"/>
        <end position="58"/>
    </location>
</feature>
<evidence type="ECO:0000313" key="7">
    <source>
        <dbReference type="EMBL" id="TMM52226.1"/>
    </source>
</evidence>
<dbReference type="InterPro" id="IPR050330">
    <property type="entry name" value="Bact_OuterMem_StrucFunc"/>
</dbReference>
<dbReference type="Pfam" id="PF00691">
    <property type="entry name" value="OmpA"/>
    <property type="match status" value="1"/>
</dbReference>
<dbReference type="RefSeq" id="WP_138660069.1">
    <property type="nucleotide sequence ID" value="NZ_VATY01000006.1"/>
</dbReference>
<dbReference type="InterPro" id="IPR006664">
    <property type="entry name" value="OMP_bac"/>
</dbReference>
<dbReference type="PANTHER" id="PTHR30329:SF21">
    <property type="entry name" value="LIPOPROTEIN YIAD-RELATED"/>
    <property type="match status" value="1"/>
</dbReference>
<evidence type="ECO:0000256" key="3">
    <source>
        <dbReference type="ARBA" id="ARBA00023237"/>
    </source>
</evidence>
<dbReference type="PANTHER" id="PTHR30329">
    <property type="entry name" value="STATOR ELEMENT OF FLAGELLAR MOTOR COMPLEX"/>
    <property type="match status" value="1"/>
</dbReference>
<dbReference type="OrthoDB" id="9800869at2"/>
<keyword evidence="8" id="KW-1185">Reference proteome</keyword>
<evidence type="ECO:0000259" key="6">
    <source>
        <dbReference type="PROSITE" id="PS51123"/>
    </source>
</evidence>
<gene>
    <name evidence="7" type="ORF">FEE95_21300</name>
</gene>
<organism evidence="7 8">
    <name type="scientific">Maribacter algarum</name>
    <name type="common">ex Zhang et al. 2020</name>
    <dbReference type="NCBI Taxonomy" id="2578118"/>
    <lineage>
        <taxon>Bacteria</taxon>
        <taxon>Pseudomonadati</taxon>
        <taxon>Bacteroidota</taxon>
        <taxon>Flavobacteriia</taxon>
        <taxon>Flavobacteriales</taxon>
        <taxon>Flavobacteriaceae</taxon>
        <taxon>Maribacter</taxon>
    </lineage>
</organism>
<feature type="domain" description="OmpA-like" evidence="6">
    <location>
        <begin position="333"/>
        <end position="452"/>
    </location>
</feature>
<accession>A0A5S3PE41</accession>
<dbReference type="CDD" id="cd07185">
    <property type="entry name" value="OmpA_C-like"/>
    <property type="match status" value="1"/>
</dbReference>
<reference evidence="7 8" key="1">
    <citation type="submission" date="2019-05" db="EMBL/GenBank/DDBJ databases">
        <authorList>
            <person name="Zhang J.-Y."/>
            <person name="Feg X."/>
            <person name="Du Z.-J."/>
        </authorList>
    </citation>
    <scope>NUCLEOTIDE SEQUENCE [LARGE SCALE GENOMIC DNA]</scope>
    <source>
        <strain evidence="7 8">RZ26</strain>
    </source>
</reference>
<dbReference type="SUPFAM" id="SSF103088">
    <property type="entry name" value="OmpA-like"/>
    <property type="match status" value="1"/>
</dbReference>
<dbReference type="InterPro" id="IPR036737">
    <property type="entry name" value="OmpA-like_sf"/>
</dbReference>
<keyword evidence="3" id="KW-0998">Cell outer membrane</keyword>
<evidence type="ECO:0000313" key="8">
    <source>
        <dbReference type="Proteomes" id="UP000310314"/>
    </source>
</evidence>
<dbReference type="Gene3D" id="3.30.1330.60">
    <property type="entry name" value="OmpA-like domain"/>
    <property type="match status" value="1"/>
</dbReference>
<evidence type="ECO:0000256" key="5">
    <source>
        <dbReference type="SAM" id="MobiDB-lite"/>
    </source>
</evidence>
<dbReference type="PRINTS" id="PR01021">
    <property type="entry name" value="OMPADOMAIN"/>
</dbReference>
<sequence length="452" mass="50629">MKNSFPIIKLIFSIFFMFAFSSTANGQLLKKLGKRAEKAAERAIERRVEKETQEKTDEVLDSILEPGKKGKQKKSPIPEGENSSGTNKTEPNSNPDGNTEESDIPESSESSEPKTIQVYSKFDFVPGDKLLFFDDFSDDFIGDFPSKWNTNGSGELVTINESSTKWLKILPGFGTQYIPDVAELPEEFTMEFDVVTKGLNSKTSSQAYLQIMVGDTKTFQKPQNYGFVEYPFCQFIDPGIIIENNINGKREIRNDVRVDIKDIVLSKHHISLAVNKQRFRIWINEQKLVDVPRLLPVNTKMEGIKIQLRGIDTNVEAVYLSNFKIAEGGIDLRRKLIAYGKISTNGILFDSGSANIQAQSMGIIRQIYQVLAQEKGMKLKIVGHTDSDGDKDTNLDLSKKRADAVKKALVSIYSVSAERLFADGKGESEPIGDNTTVNGKAQNRRVEFIKQN</sequence>
<dbReference type="AlphaFoldDB" id="A0A5S3PE41"/>
<comment type="caution">
    <text evidence="7">The sequence shown here is derived from an EMBL/GenBank/DDBJ whole genome shotgun (WGS) entry which is preliminary data.</text>
</comment>
<evidence type="ECO:0000256" key="1">
    <source>
        <dbReference type="ARBA" id="ARBA00004442"/>
    </source>
</evidence>
<dbReference type="GO" id="GO:0009279">
    <property type="term" value="C:cell outer membrane"/>
    <property type="evidence" value="ECO:0007669"/>
    <property type="project" value="UniProtKB-SubCell"/>
</dbReference>
<feature type="region of interest" description="Disordered" evidence="5">
    <location>
        <begin position="46"/>
        <end position="114"/>
    </location>
</feature>
<name>A0A5S3PE41_9FLAO</name>
<proteinExistence type="predicted"/>
<keyword evidence="2 4" id="KW-0472">Membrane</keyword>
<dbReference type="InterPro" id="IPR006665">
    <property type="entry name" value="OmpA-like"/>
</dbReference>
<protein>
    <submittedName>
        <fullName evidence="7">OmpA family protein</fullName>
    </submittedName>
</protein>
<dbReference type="Proteomes" id="UP000310314">
    <property type="component" value="Unassembled WGS sequence"/>
</dbReference>
<dbReference type="PROSITE" id="PS51123">
    <property type="entry name" value="OMPA_2"/>
    <property type="match status" value="1"/>
</dbReference>
<comment type="subcellular location">
    <subcellularLocation>
        <location evidence="1">Cell outer membrane</location>
    </subcellularLocation>
</comment>